<dbReference type="PROSITE" id="PS00058">
    <property type="entry name" value="DNA_MISMATCH_REPAIR_1"/>
    <property type="match status" value="1"/>
</dbReference>
<feature type="compositionally biased region" description="Low complexity" evidence="4">
    <location>
        <begin position="625"/>
        <end position="638"/>
    </location>
</feature>
<protein>
    <recommendedName>
        <fullName evidence="3">DNA mismatch repair protein PMS1</fullName>
    </recommendedName>
</protein>
<dbReference type="InterPro" id="IPR002099">
    <property type="entry name" value="MutL/Mlh/PMS"/>
</dbReference>
<feature type="region of interest" description="Disordered" evidence="4">
    <location>
        <begin position="607"/>
        <end position="757"/>
    </location>
</feature>
<dbReference type="FunFam" id="3.30.1370.100:FF:000001">
    <property type="entry name" value="Mismatch repair endonuclease pms1, putative"/>
    <property type="match status" value="1"/>
</dbReference>
<dbReference type="InterPro" id="IPR038973">
    <property type="entry name" value="MutL/Mlh/Pms-like"/>
</dbReference>
<reference evidence="7" key="1">
    <citation type="journal article" date="2020" name="Stud. Mycol.">
        <title>101 Dothideomycetes genomes: a test case for predicting lifestyles and emergence of pathogens.</title>
        <authorList>
            <person name="Haridas S."/>
            <person name="Albert R."/>
            <person name="Binder M."/>
            <person name="Bloem J."/>
            <person name="Labutti K."/>
            <person name="Salamov A."/>
            <person name="Andreopoulos B."/>
            <person name="Baker S."/>
            <person name="Barry K."/>
            <person name="Bills G."/>
            <person name="Bluhm B."/>
            <person name="Cannon C."/>
            <person name="Castanera R."/>
            <person name="Culley D."/>
            <person name="Daum C."/>
            <person name="Ezra D."/>
            <person name="Gonzalez J."/>
            <person name="Henrissat B."/>
            <person name="Kuo A."/>
            <person name="Liang C."/>
            <person name="Lipzen A."/>
            <person name="Lutzoni F."/>
            <person name="Magnuson J."/>
            <person name="Mondo S."/>
            <person name="Nolan M."/>
            <person name="Ohm R."/>
            <person name="Pangilinan J."/>
            <person name="Park H.-J."/>
            <person name="Ramirez L."/>
            <person name="Alfaro M."/>
            <person name="Sun H."/>
            <person name="Tritt A."/>
            <person name="Yoshinaga Y."/>
            <person name="Zwiers L.-H."/>
            <person name="Turgeon B."/>
            <person name="Goodwin S."/>
            <person name="Spatafora J."/>
            <person name="Crous P."/>
            <person name="Grigoriev I."/>
        </authorList>
    </citation>
    <scope>NUCLEOTIDE SEQUENCE</scope>
    <source>
        <strain evidence="7">CBS 279.74</strain>
    </source>
</reference>
<dbReference type="FunFam" id="3.30.565.10:FF:000014">
    <property type="entry name" value="Mismatch repair endonuclease pms1, putative"/>
    <property type="match status" value="1"/>
</dbReference>
<dbReference type="Pfam" id="PF13589">
    <property type="entry name" value="HATPase_c_3"/>
    <property type="match status" value="1"/>
</dbReference>
<dbReference type="GO" id="GO:0140664">
    <property type="term" value="F:ATP-dependent DNA damage sensor activity"/>
    <property type="evidence" value="ECO:0007669"/>
    <property type="project" value="InterPro"/>
</dbReference>
<dbReference type="GO" id="GO:0032389">
    <property type="term" value="C:MutLalpha complex"/>
    <property type="evidence" value="ECO:0007669"/>
    <property type="project" value="TreeGrafter"/>
</dbReference>
<dbReference type="SUPFAM" id="SSF54211">
    <property type="entry name" value="Ribosomal protein S5 domain 2-like"/>
    <property type="match status" value="1"/>
</dbReference>
<dbReference type="GO" id="GO:0016887">
    <property type="term" value="F:ATP hydrolysis activity"/>
    <property type="evidence" value="ECO:0007669"/>
    <property type="project" value="InterPro"/>
</dbReference>
<dbReference type="Gene3D" id="3.30.1540.20">
    <property type="entry name" value="MutL, C-terminal domain, dimerisation subdomain"/>
    <property type="match status" value="1"/>
</dbReference>
<feature type="domain" description="DNA mismatch repair protein S5" evidence="6">
    <location>
        <begin position="236"/>
        <end position="379"/>
    </location>
</feature>
<accession>A0A6G1K790</accession>
<feature type="domain" description="MutL C-terminal dimerisation" evidence="5">
    <location>
        <begin position="861"/>
        <end position="1021"/>
    </location>
</feature>
<dbReference type="Proteomes" id="UP000799428">
    <property type="component" value="Unassembled WGS sequence"/>
</dbReference>
<dbReference type="GO" id="GO:0030983">
    <property type="term" value="F:mismatched DNA binding"/>
    <property type="evidence" value="ECO:0007669"/>
    <property type="project" value="InterPro"/>
</dbReference>
<dbReference type="InterPro" id="IPR020568">
    <property type="entry name" value="Ribosomal_Su5_D2-typ_SF"/>
</dbReference>
<dbReference type="Pfam" id="PF08676">
    <property type="entry name" value="MutL_C"/>
    <property type="match status" value="1"/>
</dbReference>
<sequence>MSRLRVISCTNNHTSAWVEMATIKAIEGRSVHQIQSGQVIVDLCSVAKELVENALDAGATSIEVRFKNNGLDAIEVQDNGAGISPADYDTIALKHYTSKLSTYDDLTSLQTFGFRGEALSSLCALSKFHIVTAQAADGAKGTKLEFEVSGKLKGTSVVAAKQGTTVVVETLFNNLPVRRKELEKNIKREYNKVLHLLNAYACISTGVKISVSNQVQKGKKTVVFATNHNPNTKENIANIYGTKTLLALIPLNLKFEMDPSNRPGATQSARNWSTQDDGSKEIKIVGHVSRPVVGEGRQTPDRQMFFVNSRPCNMPQLAKAFNEVYKPYNLTQSPFIFADLKLDTNAYDVNVSPDKRTILLHDQTALLENLKTALGDLFAGHDQSVPQAQLLGRKLSSFKPPTIQNRESTDSIPDIHKIATRTVELQDEPRANDEVTMSSAPSVQIPERGGFVKASLIGKFAARDTEDRVSQPPPKRKRSPFPETIEALRPAEQEQGALTEDRSERDLSPIPTPPLGFDQPSKIVQDFNARIASQEAKKNYRKAPAAVSHCGDDHEEGNEVEEGITAVRQTPVRHLSQSTIQNAFDRMRPMRTPTQQATITVGDTTTVTTVGNQSGLSRRARIHTPRFSSSRTPSSQTPKKPLFMKNLRGFAAPGTRMEDSEEEDVEGSDDDAEGSPDDSMPHAHKYARSPSPHKQLVSRNLIGPSADSIFESSDTPALALASEDGEEEENETSLPVPDGQDDGSDDEYVDESEKKAREEARIAKMIAEAEEAAARPTEANLKRAKHLFQLSNKKYTTVNLKGVIEVTVGAIARRSRELTEFLRQPEGGTEGLGSLTTSTQLDPEERLSLTVTKPDFDRMRIIGQFNLGFILAVRPPTTTSPNPELFIIDQHASDEKYNFERFSASTVLVSQRLVHPHPLELTAIEEEVILSNKHALTANGFVIEMDTTGDLTTGQRAKLTSLPMSKEATFTTRDLEELLALLIESPPSSSLDSQYIPRPSKVRKLLASRACRSSVMVGKTLKSAQMENIVKHMGSMDKPWSCPHGRPTMRHLFGMEKWEGWREGDGVTGLGEQEERTNWGGYLRKKRN</sequence>
<keyword evidence="8" id="KW-1185">Reference proteome</keyword>
<feature type="compositionally biased region" description="Acidic residues" evidence="4">
    <location>
        <begin position="659"/>
        <end position="676"/>
    </location>
</feature>
<keyword evidence="2" id="KW-0227">DNA damage</keyword>
<name>A0A6G1K790_9PLEO</name>
<evidence type="ECO:0000259" key="6">
    <source>
        <dbReference type="SMART" id="SM01340"/>
    </source>
</evidence>
<evidence type="ECO:0000313" key="7">
    <source>
        <dbReference type="EMBL" id="KAF2708684.1"/>
    </source>
</evidence>
<dbReference type="Pfam" id="PF01119">
    <property type="entry name" value="DNA_mis_repair"/>
    <property type="match status" value="1"/>
</dbReference>
<dbReference type="InterPro" id="IPR037198">
    <property type="entry name" value="MutL_C_sf"/>
</dbReference>
<dbReference type="GO" id="GO:0000710">
    <property type="term" value="P:meiotic mismatch repair"/>
    <property type="evidence" value="ECO:0007669"/>
    <property type="project" value="UniProtKB-ARBA"/>
</dbReference>
<evidence type="ECO:0000313" key="8">
    <source>
        <dbReference type="Proteomes" id="UP000799428"/>
    </source>
</evidence>
<evidence type="ECO:0000256" key="4">
    <source>
        <dbReference type="SAM" id="MobiDB-lite"/>
    </source>
</evidence>
<dbReference type="SUPFAM" id="SSF55874">
    <property type="entry name" value="ATPase domain of HSP90 chaperone/DNA topoisomerase II/histidine kinase"/>
    <property type="match status" value="1"/>
</dbReference>
<dbReference type="SMART" id="SM00853">
    <property type="entry name" value="MutL_C"/>
    <property type="match status" value="1"/>
</dbReference>
<dbReference type="FunFam" id="3.30.230.10:FF:000120">
    <property type="entry name" value="Mismatch repair endonuclease PMS2"/>
    <property type="match status" value="1"/>
</dbReference>
<evidence type="ECO:0000259" key="5">
    <source>
        <dbReference type="SMART" id="SM00853"/>
    </source>
</evidence>
<dbReference type="InterPro" id="IPR042120">
    <property type="entry name" value="MutL_C_dimsub"/>
</dbReference>
<dbReference type="InterPro" id="IPR013507">
    <property type="entry name" value="DNA_mismatch_S5_2-like"/>
</dbReference>
<proteinExistence type="inferred from homology"/>
<dbReference type="NCBIfam" id="TIGR00585">
    <property type="entry name" value="mutl"/>
    <property type="match status" value="1"/>
</dbReference>
<dbReference type="SUPFAM" id="SSF118116">
    <property type="entry name" value="DNA mismatch repair protein MutL"/>
    <property type="match status" value="1"/>
</dbReference>
<dbReference type="InterPro" id="IPR042121">
    <property type="entry name" value="MutL_C_regsub"/>
</dbReference>
<evidence type="ECO:0000256" key="2">
    <source>
        <dbReference type="ARBA" id="ARBA00022763"/>
    </source>
</evidence>
<comment type="similarity">
    <text evidence="1">Belongs to the DNA mismatch repair MutL/HexB family.</text>
</comment>
<feature type="region of interest" description="Disordered" evidence="4">
    <location>
        <begin position="463"/>
        <end position="520"/>
    </location>
</feature>
<dbReference type="InterPro" id="IPR036890">
    <property type="entry name" value="HATPase_C_sf"/>
</dbReference>
<dbReference type="SMART" id="SM01340">
    <property type="entry name" value="DNA_mis_repair"/>
    <property type="match status" value="1"/>
</dbReference>
<dbReference type="PANTHER" id="PTHR10073:SF52">
    <property type="entry name" value="MISMATCH REPAIR ENDONUCLEASE PMS2"/>
    <property type="match status" value="1"/>
</dbReference>
<dbReference type="InterPro" id="IPR014721">
    <property type="entry name" value="Ribsml_uS5_D2-typ_fold_subgr"/>
</dbReference>
<organism evidence="7 8">
    <name type="scientific">Pleomassaria siparia CBS 279.74</name>
    <dbReference type="NCBI Taxonomy" id="1314801"/>
    <lineage>
        <taxon>Eukaryota</taxon>
        <taxon>Fungi</taxon>
        <taxon>Dikarya</taxon>
        <taxon>Ascomycota</taxon>
        <taxon>Pezizomycotina</taxon>
        <taxon>Dothideomycetes</taxon>
        <taxon>Pleosporomycetidae</taxon>
        <taxon>Pleosporales</taxon>
        <taxon>Pleomassariaceae</taxon>
        <taxon>Pleomassaria</taxon>
    </lineage>
</organism>
<evidence type="ECO:0000256" key="1">
    <source>
        <dbReference type="ARBA" id="ARBA00006082"/>
    </source>
</evidence>
<dbReference type="OrthoDB" id="10263226at2759"/>
<dbReference type="InterPro" id="IPR014790">
    <property type="entry name" value="MutL_C"/>
</dbReference>
<dbReference type="GO" id="GO:0005524">
    <property type="term" value="F:ATP binding"/>
    <property type="evidence" value="ECO:0007669"/>
    <property type="project" value="InterPro"/>
</dbReference>
<dbReference type="PANTHER" id="PTHR10073">
    <property type="entry name" value="DNA MISMATCH REPAIR PROTEIN MLH, PMS, MUTL"/>
    <property type="match status" value="1"/>
</dbReference>
<dbReference type="CDD" id="cd03484">
    <property type="entry name" value="MutL_Trans_hPMS_2_like"/>
    <property type="match status" value="1"/>
</dbReference>
<dbReference type="EMBL" id="MU005771">
    <property type="protein sequence ID" value="KAF2708684.1"/>
    <property type="molecule type" value="Genomic_DNA"/>
</dbReference>
<evidence type="ECO:0000256" key="3">
    <source>
        <dbReference type="ARBA" id="ARBA00070941"/>
    </source>
</evidence>
<dbReference type="Gene3D" id="3.30.230.10">
    <property type="match status" value="1"/>
</dbReference>
<feature type="compositionally biased region" description="Acidic residues" evidence="4">
    <location>
        <begin position="739"/>
        <end position="750"/>
    </location>
</feature>
<dbReference type="Gene3D" id="3.30.1370.100">
    <property type="entry name" value="MutL, C-terminal domain, regulatory subdomain"/>
    <property type="match status" value="1"/>
</dbReference>
<dbReference type="Gene3D" id="3.30.565.10">
    <property type="entry name" value="Histidine kinase-like ATPase, C-terminal domain"/>
    <property type="match status" value="1"/>
</dbReference>
<gene>
    <name evidence="7" type="ORF">K504DRAFT_407723</name>
</gene>
<dbReference type="InterPro" id="IPR014762">
    <property type="entry name" value="DNA_mismatch_repair_CS"/>
</dbReference>
<dbReference type="AlphaFoldDB" id="A0A6G1K790"/>
<dbReference type="CDD" id="cd16926">
    <property type="entry name" value="HATPase_MutL-MLH-PMS-like"/>
    <property type="match status" value="1"/>
</dbReference>